<dbReference type="Gene3D" id="2.30.30.790">
    <property type="match status" value="1"/>
</dbReference>
<feature type="region of interest" description="Disordered" evidence="4">
    <location>
        <begin position="51"/>
        <end position="83"/>
    </location>
</feature>
<dbReference type="EMBL" id="SIDB01000002">
    <property type="protein sequence ID" value="KAI3436802.1"/>
    <property type="molecule type" value="Genomic_DNA"/>
</dbReference>
<dbReference type="InterPro" id="IPR038657">
    <property type="entry name" value="Ribosomal_bL19_sf"/>
</dbReference>
<protein>
    <recommendedName>
        <fullName evidence="7">Ribosomal protein L19</fullName>
    </recommendedName>
</protein>
<proteinExistence type="inferred from homology"/>
<evidence type="ECO:0000256" key="3">
    <source>
        <dbReference type="ARBA" id="ARBA00023274"/>
    </source>
</evidence>
<comment type="similarity">
    <text evidence="1">Belongs to the bacterial ribosomal protein bL19 family.</text>
</comment>
<dbReference type="AlphaFoldDB" id="A0A9D4Z1N5"/>
<comment type="caution">
    <text evidence="5">The sequence shown here is derived from an EMBL/GenBank/DDBJ whole genome shotgun (WGS) entry which is preliminary data.</text>
</comment>
<dbReference type="PANTHER" id="PTHR15680">
    <property type="entry name" value="RIBOSOMAL PROTEIN L19"/>
    <property type="match status" value="1"/>
</dbReference>
<dbReference type="SUPFAM" id="SSF50104">
    <property type="entry name" value="Translation proteins SH3-like domain"/>
    <property type="match status" value="1"/>
</dbReference>
<evidence type="ECO:0000256" key="1">
    <source>
        <dbReference type="ARBA" id="ARBA00005781"/>
    </source>
</evidence>
<accession>A0A9D4Z1N5</accession>
<dbReference type="PANTHER" id="PTHR15680:SF9">
    <property type="entry name" value="LARGE RIBOSOMAL SUBUNIT PROTEIN BL19M"/>
    <property type="match status" value="1"/>
</dbReference>
<dbReference type="InterPro" id="IPR001857">
    <property type="entry name" value="Ribosomal_bL19"/>
</dbReference>
<dbReference type="OrthoDB" id="432645at2759"/>
<reference evidence="5" key="1">
    <citation type="journal article" date="2019" name="Plant J.">
        <title>Chlorella vulgaris genome assembly and annotation reveals the molecular basis for metabolic acclimation to high light conditions.</title>
        <authorList>
            <person name="Cecchin M."/>
            <person name="Marcolungo L."/>
            <person name="Rossato M."/>
            <person name="Girolomoni L."/>
            <person name="Cosentino E."/>
            <person name="Cuine S."/>
            <person name="Li-Beisson Y."/>
            <person name="Delledonne M."/>
            <person name="Ballottari M."/>
        </authorList>
    </citation>
    <scope>NUCLEOTIDE SEQUENCE</scope>
    <source>
        <strain evidence="5">211/11P</strain>
    </source>
</reference>
<evidence type="ECO:0008006" key="7">
    <source>
        <dbReference type="Google" id="ProtNLM"/>
    </source>
</evidence>
<keyword evidence="2" id="KW-0689">Ribosomal protein</keyword>
<dbReference type="PRINTS" id="PR00061">
    <property type="entry name" value="RIBOSOMALL19"/>
</dbReference>
<dbReference type="Proteomes" id="UP001055712">
    <property type="component" value="Unassembled WGS sequence"/>
</dbReference>
<gene>
    <name evidence="5" type="ORF">D9Q98_006212</name>
</gene>
<evidence type="ECO:0000256" key="4">
    <source>
        <dbReference type="SAM" id="MobiDB-lite"/>
    </source>
</evidence>
<dbReference type="GO" id="GO:0005840">
    <property type="term" value="C:ribosome"/>
    <property type="evidence" value="ECO:0007669"/>
    <property type="project" value="UniProtKB-KW"/>
</dbReference>
<reference evidence="5" key="2">
    <citation type="submission" date="2020-11" db="EMBL/GenBank/DDBJ databases">
        <authorList>
            <person name="Cecchin M."/>
            <person name="Marcolungo L."/>
            <person name="Rossato M."/>
            <person name="Girolomoni L."/>
            <person name="Cosentino E."/>
            <person name="Cuine S."/>
            <person name="Li-Beisson Y."/>
            <person name="Delledonne M."/>
            <person name="Ballottari M."/>
        </authorList>
    </citation>
    <scope>NUCLEOTIDE SEQUENCE</scope>
    <source>
        <strain evidence="5">211/11P</strain>
        <tissue evidence="5">Whole cell</tissue>
    </source>
</reference>
<dbReference type="GO" id="GO:0003735">
    <property type="term" value="F:structural constituent of ribosome"/>
    <property type="evidence" value="ECO:0007669"/>
    <property type="project" value="InterPro"/>
</dbReference>
<dbReference type="InterPro" id="IPR008991">
    <property type="entry name" value="Translation_prot_SH3-like_sf"/>
</dbReference>
<dbReference type="NCBIfam" id="TIGR01024">
    <property type="entry name" value="rplS_bact"/>
    <property type="match status" value="1"/>
</dbReference>
<dbReference type="GO" id="GO:1990904">
    <property type="term" value="C:ribonucleoprotein complex"/>
    <property type="evidence" value="ECO:0007669"/>
    <property type="project" value="UniProtKB-KW"/>
</dbReference>
<dbReference type="Pfam" id="PF01245">
    <property type="entry name" value="Ribosomal_L19"/>
    <property type="match status" value="1"/>
</dbReference>
<dbReference type="GO" id="GO:0006412">
    <property type="term" value="P:translation"/>
    <property type="evidence" value="ECO:0007669"/>
    <property type="project" value="InterPro"/>
</dbReference>
<sequence>MAQALRQALCRTRGVLSLVNQAWTPPHAAVQLESRALTSLLSFRGFRQQPWASQGAVPGPSSQQADGTSAPLPASPLPPWTPTRELQKRKFLPKRMQHLLTTLEDERQAALAGELQRPDFGPGDMIELRLSVPENKRRVTVFKGLCIAKRNRSVRTTFTLRNLFGASGGVERTFPLYSPHIVEMKVLSSRKVRRAKLYYMRDRTAKEYRS</sequence>
<name>A0A9D4Z1N5_CHLVU</name>
<evidence type="ECO:0000313" key="5">
    <source>
        <dbReference type="EMBL" id="KAI3436802.1"/>
    </source>
</evidence>
<keyword evidence="3" id="KW-0687">Ribonucleoprotein</keyword>
<evidence type="ECO:0000256" key="2">
    <source>
        <dbReference type="ARBA" id="ARBA00022980"/>
    </source>
</evidence>
<evidence type="ECO:0000313" key="6">
    <source>
        <dbReference type="Proteomes" id="UP001055712"/>
    </source>
</evidence>
<keyword evidence="6" id="KW-1185">Reference proteome</keyword>
<organism evidence="5 6">
    <name type="scientific">Chlorella vulgaris</name>
    <name type="common">Green alga</name>
    <dbReference type="NCBI Taxonomy" id="3077"/>
    <lineage>
        <taxon>Eukaryota</taxon>
        <taxon>Viridiplantae</taxon>
        <taxon>Chlorophyta</taxon>
        <taxon>core chlorophytes</taxon>
        <taxon>Trebouxiophyceae</taxon>
        <taxon>Chlorellales</taxon>
        <taxon>Chlorellaceae</taxon>
        <taxon>Chlorella clade</taxon>
        <taxon>Chlorella</taxon>
    </lineage>
</organism>